<protein>
    <submittedName>
        <fullName evidence="9">Sugar transferase</fullName>
    </submittedName>
</protein>
<evidence type="ECO:0000256" key="6">
    <source>
        <dbReference type="ARBA" id="ARBA00023136"/>
    </source>
</evidence>
<dbReference type="GO" id="GO:0016780">
    <property type="term" value="F:phosphotransferase activity, for other substituted phosphate groups"/>
    <property type="evidence" value="ECO:0007669"/>
    <property type="project" value="TreeGrafter"/>
</dbReference>
<keyword evidence="4 7" id="KW-0812">Transmembrane</keyword>
<dbReference type="NCBIfam" id="TIGR03025">
    <property type="entry name" value="EPS_sugtrans"/>
    <property type="match status" value="1"/>
</dbReference>
<dbReference type="EMBL" id="DYUD01000029">
    <property type="protein sequence ID" value="HJG89972.1"/>
    <property type="molecule type" value="Genomic_DNA"/>
</dbReference>
<evidence type="ECO:0000256" key="4">
    <source>
        <dbReference type="ARBA" id="ARBA00022692"/>
    </source>
</evidence>
<keyword evidence="3 9" id="KW-0808">Transferase</keyword>
<feature type="transmembrane region" description="Helical" evidence="7">
    <location>
        <begin position="285"/>
        <end position="309"/>
    </location>
</feature>
<evidence type="ECO:0000256" key="3">
    <source>
        <dbReference type="ARBA" id="ARBA00022679"/>
    </source>
</evidence>
<dbReference type="InterPro" id="IPR003362">
    <property type="entry name" value="Bact_transf"/>
</dbReference>
<dbReference type="Pfam" id="PF02397">
    <property type="entry name" value="Bac_transf"/>
    <property type="match status" value="1"/>
</dbReference>
<dbReference type="GO" id="GO:0016020">
    <property type="term" value="C:membrane"/>
    <property type="evidence" value="ECO:0007669"/>
    <property type="project" value="UniProtKB-SubCell"/>
</dbReference>
<evidence type="ECO:0000256" key="7">
    <source>
        <dbReference type="SAM" id="Phobius"/>
    </source>
</evidence>
<gene>
    <name evidence="9" type="ORF">K8U91_10950</name>
</gene>
<organism evidence="9 10">
    <name type="scientific">Barnesiella viscericola</name>
    <dbReference type="NCBI Taxonomy" id="397865"/>
    <lineage>
        <taxon>Bacteria</taxon>
        <taxon>Pseudomonadati</taxon>
        <taxon>Bacteroidota</taxon>
        <taxon>Bacteroidia</taxon>
        <taxon>Bacteroidales</taxon>
        <taxon>Barnesiellaceae</taxon>
        <taxon>Barnesiella</taxon>
    </lineage>
</organism>
<accession>A0A921MTM3</accession>
<comment type="caution">
    <text evidence="9">The sequence shown here is derived from an EMBL/GenBank/DDBJ whole genome shotgun (WGS) entry which is preliminary data.</text>
</comment>
<sequence>MINGRRQTRRYVLGDYLASNVAWFLFNIVRFHFPGIVAGGSLKAYLLSLRVIEGQIIFPLLMMGVYYLSGYYNQPFFKSRIQEFVQTLGSVLVNTLLIFFIALINDVLRIRIDNYELLLLLYALQFVCVYTVRAAITGNATTLIHQGKWQFNTFIIGCGPKAVKQMRELYEPRQALGYRIVGFIRVNDETPAPEVADRTYPIEELPRLCREMKIQELIVAPEEDNLVELHRLINTLYPLNLPIKLGTDEFNIISSRVRLTNIYGAPLIDMSNCAISEGGKNMKRVLDIVVSALALVLLSPLFLVLAILIKHDSKGPVFYQQERIGYRHRPFKIYKFRTMKADAEEGTPRLSEENDPRITRIGRVLRKYRLDELPQFWNVLKGDMSLVGPRPEREYFIRQIVERVPYYVLLHQIRPGITSWGMVKYGYARNIDEMIARLKYDILYLENMSLLVDLKIIIYTIRTVVTGKGV</sequence>
<feature type="transmembrane region" description="Helical" evidence="7">
    <location>
        <begin position="117"/>
        <end position="136"/>
    </location>
</feature>
<evidence type="ECO:0000256" key="5">
    <source>
        <dbReference type="ARBA" id="ARBA00022989"/>
    </source>
</evidence>
<reference evidence="9" key="1">
    <citation type="journal article" date="2021" name="PeerJ">
        <title>Extensive microbial diversity within the chicken gut microbiome revealed by metagenomics and culture.</title>
        <authorList>
            <person name="Gilroy R."/>
            <person name="Ravi A."/>
            <person name="Getino M."/>
            <person name="Pursley I."/>
            <person name="Horton D.L."/>
            <person name="Alikhan N.F."/>
            <person name="Baker D."/>
            <person name="Gharbi K."/>
            <person name="Hall N."/>
            <person name="Watson M."/>
            <person name="Adriaenssens E.M."/>
            <person name="Foster-Nyarko E."/>
            <person name="Jarju S."/>
            <person name="Secka A."/>
            <person name="Antonio M."/>
            <person name="Oren A."/>
            <person name="Chaudhuri R.R."/>
            <person name="La Ragione R."/>
            <person name="Hildebrand F."/>
            <person name="Pallen M.J."/>
        </authorList>
    </citation>
    <scope>NUCLEOTIDE SEQUENCE</scope>
    <source>
        <strain evidence="9">CHK121-7720</strain>
    </source>
</reference>
<dbReference type="InterPro" id="IPR017475">
    <property type="entry name" value="EPS_sugar_tfrase"/>
</dbReference>
<dbReference type="Gene3D" id="3.40.50.720">
    <property type="entry name" value="NAD(P)-binding Rossmann-like Domain"/>
    <property type="match status" value="1"/>
</dbReference>
<keyword evidence="5 7" id="KW-1133">Transmembrane helix</keyword>
<proteinExistence type="inferred from homology"/>
<dbReference type="Pfam" id="PF13727">
    <property type="entry name" value="CoA_binding_3"/>
    <property type="match status" value="1"/>
</dbReference>
<feature type="transmembrane region" description="Helical" evidence="7">
    <location>
        <begin position="84"/>
        <end position="105"/>
    </location>
</feature>
<evidence type="ECO:0000256" key="1">
    <source>
        <dbReference type="ARBA" id="ARBA00004141"/>
    </source>
</evidence>
<evidence type="ECO:0000256" key="2">
    <source>
        <dbReference type="ARBA" id="ARBA00006464"/>
    </source>
</evidence>
<comment type="subcellular location">
    <subcellularLocation>
        <location evidence="1">Membrane</location>
        <topology evidence="1">Multi-pass membrane protein</topology>
    </subcellularLocation>
</comment>
<keyword evidence="6 7" id="KW-0472">Membrane</keyword>
<dbReference type="Proteomes" id="UP000757103">
    <property type="component" value="Unassembled WGS sequence"/>
</dbReference>
<feature type="transmembrane region" description="Helical" evidence="7">
    <location>
        <begin position="21"/>
        <end position="42"/>
    </location>
</feature>
<dbReference type="RefSeq" id="WP_273307034.1">
    <property type="nucleotide sequence ID" value="NZ_DYUD01000029.1"/>
</dbReference>
<evidence type="ECO:0000259" key="8">
    <source>
        <dbReference type="Pfam" id="PF02397"/>
    </source>
</evidence>
<feature type="domain" description="Bacterial sugar transferase" evidence="8">
    <location>
        <begin position="283"/>
        <end position="465"/>
    </location>
</feature>
<dbReference type="PANTHER" id="PTHR30576:SF0">
    <property type="entry name" value="UNDECAPRENYL-PHOSPHATE N-ACETYLGALACTOSAMINYL 1-PHOSPHATE TRANSFERASE-RELATED"/>
    <property type="match status" value="1"/>
</dbReference>
<comment type="similarity">
    <text evidence="2">Belongs to the bacterial sugar transferase family.</text>
</comment>
<feature type="transmembrane region" description="Helical" evidence="7">
    <location>
        <begin position="54"/>
        <end position="72"/>
    </location>
</feature>
<name>A0A921MTM3_9BACT</name>
<reference evidence="9" key="2">
    <citation type="submission" date="2021-09" db="EMBL/GenBank/DDBJ databases">
        <authorList>
            <person name="Gilroy R."/>
        </authorList>
    </citation>
    <scope>NUCLEOTIDE SEQUENCE</scope>
    <source>
        <strain evidence="9">CHK121-7720</strain>
    </source>
</reference>
<dbReference type="AlphaFoldDB" id="A0A921MTM3"/>
<evidence type="ECO:0000313" key="9">
    <source>
        <dbReference type="EMBL" id="HJG89972.1"/>
    </source>
</evidence>
<evidence type="ECO:0000313" key="10">
    <source>
        <dbReference type="Proteomes" id="UP000757103"/>
    </source>
</evidence>
<dbReference type="PANTHER" id="PTHR30576">
    <property type="entry name" value="COLANIC BIOSYNTHESIS UDP-GLUCOSE LIPID CARRIER TRANSFERASE"/>
    <property type="match status" value="1"/>
</dbReference>